<sequence>MEIKTETTPKRQSYLIFLEEIAEFLNRFFAVERFPEVEKGGIYLPSSRSIRRLGLALEPETQLQEWAIAQNLDALFLHRPWKLQPGQLPPDIGVISYHLPFDERLTIGFNPRLAQVLNMSGLEVLGEKENRAIGMLGEIPTQSFESLCSCVSQVFGGTEQVRTTVCEKVKRVAVVGAMTDLLVREAAERGADIYITGQLRQPAEEAIQETQIGAIAVGHHRSEVWGLRALAGVLQERWLRLEVVLSHFN</sequence>
<keyword evidence="3 4" id="KW-0479">Metal-binding</keyword>
<dbReference type="PANTHER" id="PTHR13799">
    <property type="entry name" value="NGG1 INTERACTING FACTOR 3"/>
    <property type="match status" value="1"/>
</dbReference>
<organism evidence="5 6">
    <name type="scientific">Chlorogloeopsis fritschii PCC 6912</name>
    <dbReference type="NCBI Taxonomy" id="211165"/>
    <lineage>
        <taxon>Bacteria</taxon>
        <taxon>Bacillati</taxon>
        <taxon>Cyanobacteriota</taxon>
        <taxon>Cyanophyceae</taxon>
        <taxon>Nostocales</taxon>
        <taxon>Chlorogloeopsidaceae</taxon>
        <taxon>Chlorogloeopsis</taxon>
    </lineage>
</organism>
<evidence type="ECO:0000256" key="3">
    <source>
        <dbReference type="ARBA" id="ARBA00022723"/>
    </source>
</evidence>
<feature type="binding site" evidence="4">
    <location>
        <position position="223"/>
    </location>
    <ligand>
        <name>a divalent metal cation</name>
        <dbReference type="ChEBI" id="CHEBI:60240"/>
        <label>1</label>
    </ligand>
</feature>
<comment type="caution">
    <text evidence="5">The sequence shown here is derived from an EMBL/GenBank/DDBJ whole genome shotgun (WGS) entry which is preliminary data.</text>
</comment>
<dbReference type="GO" id="GO:0005737">
    <property type="term" value="C:cytoplasm"/>
    <property type="evidence" value="ECO:0007669"/>
    <property type="project" value="TreeGrafter"/>
</dbReference>
<proteinExistence type="inferred from homology"/>
<evidence type="ECO:0000256" key="1">
    <source>
        <dbReference type="ARBA" id="ARBA00006964"/>
    </source>
</evidence>
<dbReference type="InterPro" id="IPR036069">
    <property type="entry name" value="DUF34/NIF3_sf"/>
</dbReference>
<dbReference type="PANTHER" id="PTHR13799:SF14">
    <property type="entry name" value="GTP CYCLOHYDROLASE 1 TYPE 2 HOMOLOG"/>
    <property type="match status" value="1"/>
</dbReference>
<feature type="binding site" evidence="4">
    <location>
        <position position="78"/>
    </location>
    <ligand>
        <name>a divalent metal cation</name>
        <dbReference type="ChEBI" id="CHEBI:60240"/>
        <label>1</label>
    </ligand>
</feature>
<feature type="binding site" evidence="4">
    <location>
        <position position="219"/>
    </location>
    <ligand>
        <name>a divalent metal cation</name>
        <dbReference type="ChEBI" id="CHEBI:60240"/>
        <label>1</label>
    </ligand>
</feature>
<comment type="similarity">
    <text evidence="1">Belongs to the GTP cyclohydrolase I type 2/NIF3 family.</text>
</comment>
<evidence type="ECO:0000256" key="4">
    <source>
        <dbReference type="PIRSR" id="PIRSR602678-1"/>
    </source>
</evidence>
<dbReference type="AlphaFoldDB" id="A0A3S0ZVL5"/>
<dbReference type="Proteomes" id="UP000268857">
    <property type="component" value="Unassembled WGS sequence"/>
</dbReference>
<feature type="binding site" evidence="4">
    <location>
        <position position="102"/>
    </location>
    <ligand>
        <name>a divalent metal cation</name>
        <dbReference type="ChEBI" id="CHEBI:60240"/>
        <label>1</label>
    </ligand>
</feature>
<dbReference type="Pfam" id="PF01784">
    <property type="entry name" value="DUF34_NIF3"/>
    <property type="match status" value="1"/>
</dbReference>
<name>A0A3S0ZVL5_CHLFR</name>
<dbReference type="SUPFAM" id="SSF102705">
    <property type="entry name" value="NIF3 (NGG1p interacting factor 3)-like"/>
    <property type="match status" value="1"/>
</dbReference>
<dbReference type="EMBL" id="RSCJ01000036">
    <property type="protein sequence ID" value="RUR73339.1"/>
    <property type="molecule type" value="Genomic_DNA"/>
</dbReference>
<dbReference type="OrthoDB" id="571477at2"/>
<dbReference type="STRING" id="211165.GCA_000317285_06367"/>
<reference evidence="5 6" key="1">
    <citation type="journal article" date="2019" name="Genome Biol. Evol.">
        <title>Day and night: Metabolic profiles and evolutionary relationships of six axenic non-marine cyanobacteria.</title>
        <authorList>
            <person name="Will S.E."/>
            <person name="Henke P."/>
            <person name="Boedeker C."/>
            <person name="Huang S."/>
            <person name="Brinkmann H."/>
            <person name="Rohde M."/>
            <person name="Jarek M."/>
            <person name="Friedl T."/>
            <person name="Seufert S."/>
            <person name="Schumacher M."/>
            <person name="Overmann J."/>
            <person name="Neumann-Schaal M."/>
            <person name="Petersen J."/>
        </authorList>
    </citation>
    <scope>NUCLEOTIDE SEQUENCE [LARGE SCALE GENOMIC DNA]</scope>
    <source>
        <strain evidence="5 6">PCC 6912</strain>
    </source>
</reference>
<accession>A0A3S0ZVL5</accession>
<evidence type="ECO:0000313" key="5">
    <source>
        <dbReference type="EMBL" id="RUR73339.1"/>
    </source>
</evidence>
<evidence type="ECO:0000313" key="6">
    <source>
        <dbReference type="Proteomes" id="UP000268857"/>
    </source>
</evidence>
<protein>
    <recommendedName>
        <fullName evidence="2">GTP cyclohydrolase 1 type 2 homolog</fullName>
    </recommendedName>
</protein>
<dbReference type="RefSeq" id="WP_016876600.1">
    <property type="nucleotide sequence ID" value="NZ_AJLN01000145.1"/>
</dbReference>
<dbReference type="GO" id="GO:0046872">
    <property type="term" value="F:metal ion binding"/>
    <property type="evidence" value="ECO:0007669"/>
    <property type="project" value="UniProtKB-KW"/>
</dbReference>
<gene>
    <name evidence="5" type="ORF">PCC6912_56970</name>
</gene>
<keyword evidence="6" id="KW-1185">Reference proteome</keyword>
<dbReference type="Gene3D" id="3.40.1390.30">
    <property type="entry name" value="NIF3 (NGG1p interacting factor 3)-like"/>
    <property type="match status" value="2"/>
</dbReference>
<dbReference type="InterPro" id="IPR002678">
    <property type="entry name" value="DUF34/NIF3"/>
</dbReference>
<evidence type="ECO:0000256" key="2">
    <source>
        <dbReference type="ARBA" id="ARBA00022112"/>
    </source>
</evidence>